<name>A0A2W7S4D6_9BACT</name>
<dbReference type="PANTHER" id="PTHR35869:SF1">
    <property type="entry name" value="OUTER-MEMBRANE LIPOPROTEIN CARRIER PROTEIN"/>
    <property type="match status" value="1"/>
</dbReference>
<feature type="chain" id="PRO_5016003193" evidence="2">
    <location>
        <begin position="21"/>
        <end position="209"/>
    </location>
</feature>
<organism evidence="3 4">
    <name type="scientific">Hydrotalea sandarakina</name>
    <dbReference type="NCBI Taxonomy" id="1004304"/>
    <lineage>
        <taxon>Bacteria</taxon>
        <taxon>Pseudomonadati</taxon>
        <taxon>Bacteroidota</taxon>
        <taxon>Chitinophagia</taxon>
        <taxon>Chitinophagales</taxon>
        <taxon>Chitinophagaceae</taxon>
        <taxon>Hydrotalea</taxon>
    </lineage>
</organism>
<comment type="caution">
    <text evidence="3">The sequence shown here is derived from an EMBL/GenBank/DDBJ whole genome shotgun (WGS) entry which is preliminary data.</text>
</comment>
<dbReference type="InterPro" id="IPR004564">
    <property type="entry name" value="OM_lipoprot_carrier_LolA-like"/>
</dbReference>
<dbReference type="RefSeq" id="WP_111295822.1">
    <property type="nucleotide sequence ID" value="NZ_QKZV01000006.1"/>
</dbReference>
<dbReference type="SUPFAM" id="SSF89392">
    <property type="entry name" value="Prokaryotic lipoproteins and lipoprotein localization factors"/>
    <property type="match status" value="1"/>
</dbReference>
<proteinExistence type="predicted"/>
<evidence type="ECO:0000256" key="2">
    <source>
        <dbReference type="SAM" id="SignalP"/>
    </source>
</evidence>
<dbReference type="EMBL" id="QKZV01000006">
    <property type="protein sequence ID" value="PZX61829.1"/>
    <property type="molecule type" value="Genomic_DNA"/>
</dbReference>
<keyword evidence="4" id="KW-1185">Reference proteome</keyword>
<dbReference type="InterPro" id="IPR029046">
    <property type="entry name" value="LolA/LolB/LppX"/>
</dbReference>
<dbReference type="Gene3D" id="2.50.20.10">
    <property type="entry name" value="Lipoprotein localisation LolA/LolB/LppX"/>
    <property type="match status" value="1"/>
</dbReference>
<dbReference type="OrthoDB" id="9810685at2"/>
<sequence>MKYLFFVAAFFSISFFTAQAQNDPAAKKILSEVGEKVKAAKGITAKFTLESITSKGKPNGIKTGTLSMKGDKYLLKQGKTVIICDGTNVYNYDGNKTITKSSVEESNATLSPQKLLSGSYDNDFTYKLIPSNGPNYQVEMFPKDERRSFQKVDLFINKVKHLVTKAVILDKSNNKTVVLISNMNTNANFPEGTFTFKRANYPADAELLD</sequence>
<evidence type="ECO:0000256" key="1">
    <source>
        <dbReference type="ARBA" id="ARBA00022729"/>
    </source>
</evidence>
<gene>
    <name evidence="3" type="ORF">LX80_01990</name>
</gene>
<reference evidence="3 4" key="1">
    <citation type="submission" date="2018-06" db="EMBL/GenBank/DDBJ databases">
        <title>Genomic Encyclopedia of Archaeal and Bacterial Type Strains, Phase II (KMG-II): from individual species to whole genera.</title>
        <authorList>
            <person name="Goeker M."/>
        </authorList>
    </citation>
    <scope>NUCLEOTIDE SEQUENCE [LARGE SCALE GENOMIC DNA]</scope>
    <source>
        <strain evidence="3 4">DSM 23241</strain>
    </source>
</reference>
<evidence type="ECO:0000313" key="3">
    <source>
        <dbReference type="EMBL" id="PZX61829.1"/>
    </source>
</evidence>
<dbReference type="AlphaFoldDB" id="A0A2W7S4D6"/>
<evidence type="ECO:0000313" key="4">
    <source>
        <dbReference type="Proteomes" id="UP000249720"/>
    </source>
</evidence>
<dbReference type="PANTHER" id="PTHR35869">
    <property type="entry name" value="OUTER-MEMBRANE LIPOPROTEIN CARRIER PROTEIN"/>
    <property type="match status" value="1"/>
</dbReference>
<accession>A0A2W7S4D6</accession>
<keyword evidence="1 2" id="KW-0732">Signal</keyword>
<feature type="signal peptide" evidence="2">
    <location>
        <begin position="1"/>
        <end position="20"/>
    </location>
</feature>
<dbReference type="CDD" id="cd16325">
    <property type="entry name" value="LolA"/>
    <property type="match status" value="1"/>
</dbReference>
<dbReference type="Pfam" id="PF03548">
    <property type="entry name" value="LolA"/>
    <property type="match status" value="1"/>
</dbReference>
<keyword evidence="3" id="KW-0449">Lipoprotein</keyword>
<dbReference type="Proteomes" id="UP000249720">
    <property type="component" value="Unassembled WGS sequence"/>
</dbReference>
<protein>
    <submittedName>
        <fullName evidence="3">Outer membrane lipoprotein-sorting protein</fullName>
    </submittedName>
</protein>